<dbReference type="SUPFAM" id="SSF55060">
    <property type="entry name" value="GHMP Kinase, C-terminal domain"/>
    <property type="match status" value="1"/>
</dbReference>
<sequence length="162" mass="17701">MSFLMGCFRNRSIFLLGWIQRRKYRAPSIMGGFVLIRSYDPLDIIRLRFPMQKELFFVLVNPKFEAPTKKIRAVFPSEIAILDHISNSSQSGSLGKALSSDRIVELKLTPLIPGMGAINNAMIGAGAFGCSISGADLTTVVVMNSELRGGGGNIGEKMVEAF</sequence>
<keyword evidence="3" id="KW-0418">Kinase</keyword>
<keyword evidence="6" id="KW-1185">Reference proteome</keyword>
<gene>
    <name evidence="5" type="ORF">GIB67_029687</name>
</gene>
<dbReference type="GO" id="GO:0005524">
    <property type="term" value="F:ATP binding"/>
    <property type="evidence" value="ECO:0007669"/>
    <property type="project" value="UniProtKB-KW"/>
</dbReference>
<keyword evidence="2" id="KW-0547">Nucleotide-binding</keyword>
<evidence type="ECO:0000256" key="1">
    <source>
        <dbReference type="ARBA" id="ARBA00022679"/>
    </source>
</evidence>
<dbReference type="OrthoDB" id="195231at2759"/>
<dbReference type="EMBL" id="JACGCM010002205">
    <property type="protein sequence ID" value="KAF6143518.1"/>
    <property type="molecule type" value="Genomic_DNA"/>
</dbReference>
<evidence type="ECO:0000256" key="3">
    <source>
        <dbReference type="ARBA" id="ARBA00022777"/>
    </source>
</evidence>
<comment type="caution">
    <text evidence="5">The sequence shown here is derived from an EMBL/GenBank/DDBJ whole genome shotgun (WGS) entry which is preliminary data.</text>
</comment>
<dbReference type="AlphaFoldDB" id="A0A7J7LLU9"/>
<keyword evidence="4" id="KW-0067">ATP-binding</keyword>
<dbReference type="Gene3D" id="3.30.70.890">
    <property type="entry name" value="GHMP kinase, C-terminal domain"/>
    <property type="match status" value="1"/>
</dbReference>
<keyword evidence="1" id="KW-0808">Transferase</keyword>
<accession>A0A7J7LLU9</accession>
<dbReference type="InterPro" id="IPR036554">
    <property type="entry name" value="GHMP_kinase_C_sf"/>
</dbReference>
<reference evidence="5 6" key="1">
    <citation type="journal article" date="2020" name="IScience">
        <title>Genome Sequencing of the Endangered Kingdonia uniflora (Circaeasteraceae, Ranunculales) Reveals Potential Mechanisms of Evolutionary Specialization.</title>
        <authorList>
            <person name="Sun Y."/>
            <person name="Deng T."/>
            <person name="Zhang A."/>
            <person name="Moore M.J."/>
            <person name="Landis J.B."/>
            <person name="Lin N."/>
            <person name="Zhang H."/>
            <person name="Zhang X."/>
            <person name="Huang J."/>
            <person name="Zhang X."/>
            <person name="Sun H."/>
            <person name="Wang H."/>
        </authorList>
    </citation>
    <scope>NUCLEOTIDE SEQUENCE [LARGE SCALE GENOMIC DNA]</scope>
    <source>
        <strain evidence="5">TB1705</strain>
        <tissue evidence="5">Leaf</tissue>
    </source>
</reference>
<evidence type="ECO:0000313" key="6">
    <source>
        <dbReference type="Proteomes" id="UP000541444"/>
    </source>
</evidence>
<dbReference type="PANTHER" id="PTHR20861:SF1">
    <property type="entry name" value="HOMOSERINE KINASE"/>
    <property type="match status" value="1"/>
</dbReference>
<dbReference type="Proteomes" id="UP000541444">
    <property type="component" value="Unassembled WGS sequence"/>
</dbReference>
<dbReference type="GO" id="GO:0016301">
    <property type="term" value="F:kinase activity"/>
    <property type="evidence" value="ECO:0007669"/>
    <property type="project" value="UniProtKB-KW"/>
</dbReference>
<proteinExistence type="predicted"/>
<name>A0A7J7LLU9_9MAGN</name>
<evidence type="ECO:0000256" key="4">
    <source>
        <dbReference type="ARBA" id="ARBA00022840"/>
    </source>
</evidence>
<dbReference type="PANTHER" id="PTHR20861">
    <property type="entry name" value="HOMOSERINE/4-DIPHOSPHOCYTIDYL-2-C-METHYL-D-ERYTHRITOL KINASE"/>
    <property type="match status" value="1"/>
</dbReference>
<evidence type="ECO:0000256" key="2">
    <source>
        <dbReference type="ARBA" id="ARBA00022741"/>
    </source>
</evidence>
<organism evidence="5 6">
    <name type="scientific">Kingdonia uniflora</name>
    <dbReference type="NCBI Taxonomy" id="39325"/>
    <lineage>
        <taxon>Eukaryota</taxon>
        <taxon>Viridiplantae</taxon>
        <taxon>Streptophyta</taxon>
        <taxon>Embryophyta</taxon>
        <taxon>Tracheophyta</taxon>
        <taxon>Spermatophyta</taxon>
        <taxon>Magnoliopsida</taxon>
        <taxon>Ranunculales</taxon>
        <taxon>Circaeasteraceae</taxon>
        <taxon>Kingdonia</taxon>
    </lineage>
</organism>
<protein>
    <submittedName>
        <fullName evidence="5">Uncharacterized protein</fullName>
    </submittedName>
</protein>
<evidence type="ECO:0000313" key="5">
    <source>
        <dbReference type="EMBL" id="KAF6143518.1"/>
    </source>
</evidence>